<reference evidence="1 2" key="1">
    <citation type="submission" date="2023-05" db="EMBL/GenBank/DDBJ databases">
        <title>Lithophilousrod everest ZFBP1038 complete genpme.</title>
        <authorList>
            <person name="Tian M."/>
        </authorList>
    </citation>
    <scope>NUCLEOTIDE SEQUENCE [LARGE SCALE GENOMIC DNA]</scope>
    <source>
        <strain evidence="1 2">ZFBP1038</strain>
    </source>
</reference>
<proteinExistence type="predicted"/>
<dbReference type="RefSeq" id="WP_349639556.1">
    <property type="nucleotide sequence ID" value="NZ_CP090958.1"/>
</dbReference>
<gene>
    <name evidence="1" type="ORF">LWF01_02975</name>
</gene>
<organism evidence="1 2">
    <name type="scientific">Saxibacter everestensis</name>
    <dbReference type="NCBI Taxonomy" id="2909229"/>
    <lineage>
        <taxon>Bacteria</taxon>
        <taxon>Bacillati</taxon>
        <taxon>Actinomycetota</taxon>
        <taxon>Actinomycetes</taxon>
        <taxon>Micrococcales</taxon>
        <taxon>Brevibacteriaceae</taxon>
        <taxon>Saxibacter</taxon>
    </lineage>
</organism>
<sequence length="218" mass="23402">MPTMAELKTAADSSNLVRKILESVIYVAPETAAPIDNILDAGGALIAKPADYKFVGMIGKDSGITFGSDMDSETVEAHGYNSPVRTDITGSEKTVQFTAIETNKTTLELHYGLDLSAVTAAATTGMVKFKEPNLENRPICRMLLLGVDGIGANQHIYGKFYPRVQVTEASETTWSASDSLAYELTFSAYPDPVLGYPVQHFLKFPAPALARSGFTSAP</sequence>
<protein>
    <recommendedName>
        <fullName evidence="3">Phage tail protein</fullName>
    </recommendedName>
</protein>
<name>A0ABY8QUP1_9MICO</name>
<evidence type="ECO:0008006" key="3">
    <source>
        <dbReference type="Google" id="ProtNLM"/>
    </source>
</evidence>
<dbReference type="Proteomes" id="UP001209083">
    <property type="component" value="Chromosome"/>
</dbReference>
<evidence type="ECO:0000313" key="1">
    <source>
        <dbReference type="EMBL" id="WGW12752.1"/>
    </source>
</evidence>
<dbReference type="Pfam" id="PF25681">
    <property type="entry name" value="Phage_TTP_17"/>
    <property type="match status" value="1"/>
</dbReference>
<dbReference type="EMBL" id="CP090958">
    <property type="protein sequence ID" value="WGW12752.1"/>
    <property type="molecule type" value="Genomic_DNA"/>
</dbReference>
<accession>A0ABY8QUP1</accession>
<dbReference type="InterPro" id="IPR058154">
    <property type="entry name" value="Bxb1_TTP-like"/>
</dbReference>
<evidence type="ECO:0000313" key="2">
    <source>
        <dbReference type="Proteomes" id="UP001209083"/>
    </source>
</evidence>
<keyword evidence="2" id="KW-1185">Reference proteome</keyword>